<sequence length="210" mass="23817">MAQKRDLWSKKECLALLSAYGTEEIQKKLEGDELIEKYGEGRIIEKKCPQYNEMVEVMTAGAHIGNSTAVYTDDDKLVCPYCDSIEPDINDKNDEANEKSEASHSEEAIKSASKKSKPISGKGKPSKMQVAFENAMKEHNTYLKESDKMFLSEMKEEGAKERELRKEELAAYKDSMALLANAIAGRSQPVQQPYYNVHHDIDSQQTFYKF</sequence>
<keyword evidence="3" id="KW-1185">Reference proteome</keyword>
<dbReference type="Proteomes" id="UP001152795">
    <property type="component" value="Unassembled WGS sequence"/>
</dbReference>
<dbReference type="AlphaFoldDB" id="A0A6S7GNL4"/>
<comment type="caution">
    <text evidence="2">The sequence shown here is derived from an EMBL/GenBank/DDBJ whole genome shotgun (WGS) entry which is preliminary data.</text>
</comment>
<gene>
    <name evidence="2" type="ORF">PACLA_8A087411</name>
</gene>
<feature type="compositionally biased region" description="Basic and acidic residues" evidence="1">
    <location>
        <begin position="89"/>
        <end position="109"/>
    </location>
</feature>
<dbReference type="EMBL" id="CACRXK020002298">
    <property type="protein sequence ID" value="CAB3993638.1"/>
    <property type="molecule type" value="Genomic_DNA"/>
</dbReference>
<reference evidence="2" key="1">
    <citation type="submission" date="2020-04" db="EMBL/GenBank/DDBJ databases">
        <authorList>
            <person name="Alioto T."/>
            <person name="Alioto T."/>
            <person name="Gomez Garrido J."/>
        </authorList>
    </citation>
    <scope>NUCLEOTIDE SEQUENCE</scope>
    <source>
        <strain evidence="2">A484AB</strain>
    </source>
</reference>
<evidence type="ECO:0000313" key="3">
    <source>
        <dbReference type="Proteomes" id="UP001152795"/>
    </source>
</evidence>
<evidence type="ECO:0000313" key="2">
    <source>
        <dbReference type="EMBL" id="CAB3993638.1"/>
    </source>
</evidence>
<dbReference type="OrthoDB" id="691673at2759"/>
<feature type="compositionally biased region" description="Low complexity" evidence="1">
    <location>
        <begin position="118"/>
        <end position="127"/>
    </location>
</feature>
<protein>
    <submittedName>
        <fullName evidence="2">Uncharacterized protein</fullName>
    </submittedName>
</protein>
<organism evidence="2 3">
    <name type="scientific">Paramuricea clavata</name>
    <name type="common">Red gorgonian</name>
    <name type="synonym">Violescent sea-whip</name>
    <dbReference type="NCBI Taxonomy" id="317549"/>
    <lineage>
        <taxon>Eukaryota</taxon>
        <taxon>Metazoa</taxon>
        <taxon>Cnidaria</taxon>
        <taxon>Anthozoa</taxon>
        <taxon>Octocorallia</taxon>
        <taxon>Malacalcyonacea</taxon>
        <taxon>Plexauridae</taxon>
        <taxon>Paramuricea</taxon>
    </lineage>
</organism>
<name>A0A6S7GNL4_PARCT</name>
<evidence type="ECO:0000256" key="1">
    <source>
        <dbReference type="SAM" id="MobiDB-lite"/>
    </source>
</evidence>
<accession>A0A6S7GNL4</accession>
<proteinExistence type="predicted"/>
<feature type="region of interest" description="Disordered" evidence="1">
    <location>
        <begin position="88"/>
        <end position="127"/>
    </location>
</feature>